<feature type="binding site" evidence="24">
    <location>
        <position position="605"/>
    </location>
    <ligand>
        <name>Zn(2+)</name>
        <dbReference type="ChEBI" id="CHEBI:29105"/>
        <note>catalytic</note>
    </ligand>
</feature>
<keyword evidence="17 26" id="KW-1133">Transmembrane helix</keyword>
<keyword evidence="12 24" id="KW-0479">Metal-binding</keyword>
<dbReference type="Gene3D" id="2.60.40.1910">
    <property type="match status" value="1"/>
</dbReference>
<accession>A0A9N9ML56</accession>
<comment type="catalytic activity">
    <reaction evidence="1">
        <text>Release of N-terminal glutamate (and to a lesser extent aspartate) from a peptide.</text>
        <dbReference type="EC" id="3.4.11.7"/>
    </reaction>
</comment>
<dbReference type="Gene3D" id="1.25.50.20">
    <property type="match status" value="1"/>
</dbReference>
<evidence type="ECO:0000256" key="7">
    <source>
        <dbReference type="ARBA" id="ARBA00022438"/>
    </source>
</evidence>
<keyword evidence="16" id="KW-0735">Signal-anchor</keyword>
<feature type="transmembrane region" description="Helical" evidence="26">
    <location>
        <begin position="12"/>
        <end position="35"/>
    </location>
</feature>
<dbReference type="InterPro" id="IPR045357">
    <property type="entry name" value="Aminopeptidase_N-like_N"/>
</dbReference>
<feature type="binding site" evidence="24">
    <location>
        <position position="582"/>
    </location>
    <ligand>
        <name>Zn(2+)</name>
        <dbReference type="ChEBI" id="CHEBI:29105"/>
        <note>catalytic</note>
    </ligand>
</feature>
<dbReference type="FunFam" id="1.25.50.20:FF:000001">
    <property type="entry name" value="Aminopeptidase"/>
    <property type="match status" value="1"/>
</dbReference>
<evidence type="ECO:0000256" key="9">
    <source>
        <dbReference type="ARBA" id="ARBA00022622"/>
    </source>
</evidence>
<keyword evidence="20" id="KW-1015">Disulfide bond</keyword>
<evidence type="ECO:0000256" key="3">
    <source>
        <dbReference type="ARBA" id="ARBA00004609"/>
    </source>
</evidence>
<dbReference type="Pfam" id="PF01433">
    <property type="entry name" value="Peptidase_M1"/>
    <property type="match status" value="1"/>
</dbReference>
<dbReference type="EC" id="3.4.11.7" evidence="6"/>
<dbReference type="GO" id="GO:0005737">
    <property type="term" value="C:cytoplasm"/>
    <property type="evidence" value="ECO:0007669"/>
    <property type="project" value="TreeGrafter"/>
</dbReference>
<dbReference type="CDD" id="cd09601">
    <property type="entry name" value="M1_APN-Q_like"/>
    <property type="match status" value="1"/>
</dbReference>
<keyword evidence="19 26" id="KW-0472">Membrane</keyword>
<protein>
    <recommendedName>
        <fullName evidence="6">glutamyl aminopeptidase</fullName>
        <ecNumber evidence="6">3.4.11.7</ecNumber>
    </recommendedName>
</protein>
<comment type="cofactor">
    <cofactor evidence="24">
        <name>Zn(2+)</name>
        <dbReference type="ChEBI" id="CHEBI:29105"/>
    </cofactor>
    <text evidence="24">Binds 1 zinc ion per subunit.</text>
</comment>
<evidence type="ECO:0000256" key="8">
    <source>
        <dbReference type="ARBA" id="ARBA00022475"/>
    </source>
</evidence>
<evidence type="ECO:0000256" key="2">
    <source>
        <dbReference type="ARBA" id="ARBA00004401"/>
    </source>
</evidence>
<dbReference type="PANTHER" id="PTHR11533:SF276">
    <property type="entry name" value="GLUTAMYL AMINOPEPTIDASE"/>
    <property type="match status" value="1"/>
</dbReference>
<gene>
    <name evidence="30" type="ORF">CEUTPL_LOCUS5981</name>
</gene>
<dbReference type="GO" id="GO:0005886">
    <property type="term" value="C:plasma membrane"/>
    <property type="evidence" value="ECO:0007669"/>
    <property type="project" value="UniProtKB-SubCell"/>
</dbReference>
<feature type="domain" description="Peptidase M1 membrane alanine aminopeptidase" evidence="27">
    <location>
        <begin position="510"/>
        <end position="729"/>
    </location>
</feature>
<feature type="transmembrane region" description="Helical" evidence="26">
    <location>
        <begin position="223"/>
        <end position="248"/>
    </location>
</feature>
<feature type="active site" description="Proton acceptor" evidence="23">
    <location>
        <position position="583"/>
    </location>
</feature>
<feature type="domain" description="Aminopeptidase N-like N-terminal" evidence="29">
    <location>
        <begin position="78"/>
        <end position="186"/>
    </location>
</feature>
<keyword evidence="10" id="KW-0645">Protease</keyword>
<evidence type="ECO:0000256" key="11">
    <source>
        <dbReference type="ARBA" id="ARBA00022692"/>
    </source>
</evidence>
<dbReference type="GO" id="GO:0043171">
    <property type="term" value="P:peptide catabolic process"/>
    <property type="evidence" value="ECO:0007669"/>
    <property type="project" value="TreeGrafter"/>
</dbReference>
<evidence type="ECO:0000256" key="19">
    <source>
        <dbReference type="ARBA" id="ARBA00023136"/>
    </source>
</evidence>
<dbReference type="InterPro" id="IPR024571">
    <property type="entry name" value="ERAP1-like_C_dom"/>
</dbReference>
<evidence type="ECO:0000259" key="29">
    <source>
        <dbReference type="Pfam" id="PF17900"/>
    </source>
</evidence>
<evidence type="ECO:0000256" key="14">
    <source>
        <dbReference type="ARBA" id="ARBA00022833"/>
    </source>
</evidence>
<keyword evidence="7" id="KW-0031">Aminopeptidase</keyword>
<keyword evidence="18" id="KW-0482">Metalloprotease</keyword>
<dbReference type="Pfam" id="PF17900">
    <property type="entry name" value="Peptidase_M1_N"/>
    <property type="match status" value="2"/>
</dbReference>
<dbReference type="GO" id="GO:0004230">
    <property type="term" value="F:glutamyl aminopeptidase activity"/>
    <property type="evidence" value="ECO:0007669"/>
    <property type="project" value="UniProtKB-EC"/>
</dbReference>
<dbReference type="InterPro" id="IPR027268">
    <property type="entry name" value="Peptidase_M4/M1_CTD_sf"/>
</dbReference>
<evidence type="ECO:0000256" key="13">
    <source>
        <dbReference type="ARBA" id="ARBA00022801"/>
    </source>
</evidence>
<feature type="binding site" evidence="24">
    <location>
        <position position="586"/>
    </location>
    <ligand>
        <name>Zn(2+)</name>
        <dbReference type="ChEBI" id="CHEBI:29105"/>
        <note>catalytic</note>
    </ligand>
</feature>
<dbReference type="GO" id="GO:0042277">
    <property type="term" value="F:peptide binding"/>
    <property type="evidence" value="ECO:0007669"/>
    <property type="project" value="TreeGrafter"/>
</dbReference>
<keyword evidence="15" id="KW-0106">Calcium</keyword>
<dbReference type="GO" id="GO:0008270">
    <property type="term" value="F:zinc ion binding"/>
    <property type="evidence" value="ECO:0007669"/>
    <property type="project" value="InterPro"/>
</dbReference>
<evidence type="ECO:0000313" key="30">
    <source>
        <dbReference type="EMBL" id="CAG9765373.1"/>
    </source>
</evidence>
<evidence type="ECO:0000259" key="28">
    <source>
        <dbReference type="Pfam" id="PF11838"/>
    </source>
</evidence>
<dbReference type="Gene3D" id="1.10.390.10">
    <property type="entry name" value="Neutral Protease Domain 2"/>
    <property type="match status" value="1"/>
</dbReference>
<evidence type="ECO:0000256" key="26">
    <source>
        <dbReference type="SAM" id="Phobius"/>
    </source>
</evidence>
<organism evidence="30 31">
    <name type="scientific">Ceutorhynchus assimilis</name>
    <name type="common">cabbage seed weevil</name>
    <dbReference type="NCBI Taxonomy" id="467358"/>
    <lineage>
        <taxon>Eukaryota</taxon>
        <taxon>Metazoa</taxon>
        <taxon>Ecdysozoa</taxon>
        <taxon>Arthropoda</taxon>
        <taxon>Hexapoda</taxon>
        <taxon>Insecta</taxon>
        <taxon>Pterygota</taxon>
        <taxon>Neoptera</taxon>
        <taxon>Endopterygota</taxon>
        <taxon>Coleoptera</taxon>
        <taxon>Polyphaga</taxon>
        <taxon>Cucujiformia</taxon>
        <taxon>Curculionidae</taxon>
        <taxon>Ceutorhynchinae</taxon>
        <taxon>Ceutorhynchus</taxon>
    </lineage>
</organism>
<evidence type="ECO:0000256" key="6">
    <source>
        <dbReference type="ARBA" id="ARBA00012567"/>
    </source>
</evidence>
<dbReference type="FunFam" id="1.10.390.10:FF:000016">
    <property type="entry name" value="Glutamyl aminopeptidase"/>
    <property type="match status" value="1"/>
</dbReference>
<comment type="subunit">
    <text evidence="5">Homodimer; disulfide-linked.</text>
</comment>
<proteinExistence type="inferred from homology"/>
<dbReference type="FunFam" id="2.60.40.1910:FF:000003">
    <property type="entry name" value="Aminopeptidase"/>
    <property type="match status" value="1"/>
</dbReference>
<reference evidence="30" key="1">
    <citation type="submission" date="2022-01" db="EMBL/GenBank/DDBJ databases">
        <authorList>
            <person name="King R."/>
        </authorList>
    </citation>
    <scope>NUCLEOTIDE SEQUENCE</scope>
</reference>
<comment type="similarity">
    <text evidence="4">Belongs to the peptidase M1 family.</text>
</comment>
<evidence type="ECO:0000256" key="4">
    <source>
        <dbReference type="ARBA" id="ARBA00010136"/>
    </source>
</evidence>
<dbReference type="Gene3D" id="2.60.40.1730">
    <property type="entry name" value="tricorn interacting facor f3 domain"/>
    <property type="match status" value="2"/>
</dbReference>
<keyword evidence="9" id="KW-0336">GPI-anchor</keyword>
<dbReference type="InterPro" id="IPR050344">
    <property type="entry name" value="Peptidase_M1_aminopeptidases"/>
</dbReference>
<dbReference type="SUPFAM" id="SSF63737">
    <property type="entry name" value="Leukotriene A4 hydrolase N-terminal domain"/>
    <property type="match status" value="2"/>
</dbReference>
<keyword evidence="8" id="KW-1003">Cell membrane</keyword>
<dbReference type="SUPFAM" id="SSF55486">
    <property type="entry name" value="Metalloproteases ('zincins'), catalytic domain"/>
    <property type="match status" value="1"/>
</dbReference>
<feature type="domain" description="ERAP1-like C-terminal" evidence="28">
    <location>
        <begin position="810"/>
        <end position="1125"/>
    </location>
</feature>
<feature type="site" description="Transition state stabilizer" evidence="25">
    <location>
        <position position="668"/>
    </location>
</feature>
<evidence type="ECO:0000313" key="31">
    <source>
        <dbReference type="Proteomes" id="UP001152799"/>
    </source>
</evidence>
<dbReference type="InterPro" id="IPR034016">
    <property type="entry name" value="M1_APN-typ"/>
</dbReference>
<dbReference type="InterPro" id="IPR001930">
    <property type="entry name" value="Peptidase_M1"/>
</dbReference>
<dbReference type="PRINTS" id="PR00756">
    <property type="entry name" value="ALADIPTASE"/>
</dbReference>
<evidence type="ECO:0000256" key="22">
    <source>
        <dbReference type="ARBA" id="ARBA00023288"/>
    </source>
</evidence>
<dbReference type="GO" id="GO:0005615">
    <property type="term" value="C:extracellular space"/>
    <property type="evidence" value="ECO:0007669"/>
    <property type="project" value="TreeGrafter"/>
</dbReference>
<dbReference type="Proteomes" id="UP001152799">
    <property type="component" value="Chromosome 2"/>
</dbReference>
<dbReference type="GO" id="GO:0070006">
    <property type="term" value="F:metalloaminopeptidase activity"/>
    <property type="evidence" value="ECO:0007669"/>
    <property type="project" value="TreeGrafter"/>
</dbReference>
<evidence type="ECO:0000256" key="16">
    <source>
        <dbReference type="ARBA" id="ARBA00022968"/>
    </source>
</evidence>
<dbReference type="OrthoDB" id="510539at2759"/>
<evidence type="ECO:0000256" key="1">
    <source>
        <dbReference type="ARBA" id="ARBA00001703"/>
    </source>
</evidence>
<evidence type="ECO:0000256" key="17">
    <source>
        <dbReference type="ARBA" id="ARBA00022989"/>
    </source>
</evidence>
<dbReference type="AlphaFoldDB" id="A0A9N9ML56"/>
<dbReference type="InterPro" id="IPR042097">
    <property type="entry name" value="Aminopeptidase_N-like_N_sf"/>
</dbReference>
<evidence type="ECO:0000256" key="12">
    <source>
        <dbReference type="ARBA" id="ARBA00022723"/>
    </source>
</evidence>
<evidence type="ECO:0000256" key="24">
    <source>
        <dbReference type="PIRSR" id="PIRSR634016-3"/>
    </source>
</evidence>
<keyword evidence="31" id="KW-1185">Reference proteome</keyword>
<dbReference type="EMBL" id="OU892278">
    <property type="protein sequence ID" value="CAG9765373.1"/>
    <property type="molecule type" value="Genomic_DNA"/>
</dbReference>
<comment type="subcellular location">
    <subcellularLocation>
        <location evidence="3">Cell membrane</location>
        <topology evidence="3">Lipid-anchor</topology>
        <topology evidence="3">GPI-anchor</topology>
    </subcellularLocation>
    <subcellularLocation>
        <location evidence="2">Cell membrane</location>
        <topology evidence="2">Single-pass type II membrane protein</topology>
    </subcellularLocation>
</comment>
<dbReference type="GO" id="GO:0098552">
    <property type="term" value="C:side of membrane"/>
    <property type="evidence" value="ECO:0007669"/>
    <property type="project" value="UniProtKB-KW"/>
</dbReference>
<evidence type="ECO:0000256" key="23">
    <source>
        <dbReference type="PIRSR" id="PIRSR634016-1"/>
    </source>
</evidence>
<dbReference type="PANTHER" id="PTHR11533">
    <property type="entry name" value="PROTEASE M1 ZINC METALLOPROTEASE"/>
    <property type="match status" value="1"/>
</dbReference>
<feature type="domain" description="Aminopeptidase N-like N-terminal" evidence="29">
    <location>
        <begin position="288"/>
        <end position="472"/>
    </location>
</feature>
<keyword evidence="11 26" id="KW-0812">Transmembrane</keyword>
<evidence type="ECO:0000256" key="15">
    <source>
        <dbReference type="ARBA" id="ARBA00022837"/>
    </source>
</evidence>
<sequence length="1148" mass="130395">MSILSVILANKLLTFFLIASVAFCISTISLGVNVARLKTELNERDNNTDTTTTSTTMPSTTKTPTVDVSKYRLPTTVKPTLYDLFLYPDFATGLFNGTVIVSLQISEPTDTIVLHTNGLNITSVSVKGEQANFDVEKLYEIVTITRKNGLKFTTLFDTLSIEFNGDMKNRIVGLYTSSYTNQGKVTQYSREHGTINCILVIMSCCGQGTAVDKNHAEKNGKKCLMCLFSCCIFWFLLCAILVTVLVFVGRHLLYNSVPIEKLKPYSDLSSVMKISEKRYRRLANDTRPSLYNLTLLPFLDQNYFDGFVNISLEIFNPKSELFLNSQKQTIFSVVLDSDKGKNYDLISVTENLKYGVLIITPKEKIFPGNYTLGIKYRGPLGKSLAGIYKSHYKFDNKLRTMVTSKFEPTYARQAFPCFDEPNMKAKYIVHLLKPKDENYIALSNYPVEKTTSYDDSHDLVTFQETVSMSTYLTCFIVSDFTYTNTTFDNDGNQTELRVYASPGNLEKTTYAGEVAKKVIEYYVKYFGIPYPLPKLDMVAIPDFVSGAMEHWGLVTYRETALLYTNTTHSTANKQRVATVVAHELAHSWFGNLVTMDWWNDLWLNEGFASYIEFKGTDAAEPDWEMMTQFQTSDLHSVLSLDATLSSHPIVVTVTTPDEITSIFDTISYNKGASILRMLEDTVGATNFQTGVTSYLNKHKYGNAVTQDFLNEIQAAVGTTFDVTQMMDTFTIQMGYPIVSVTYDAVSRNYTLTQKRFLIDSKAIYETNTTYGYKWTIPVNYVSNLGKSQGLILFPYNQESITVQRPEGSTWLKFNYDQIGYYRVNYEESEWKNLINIYNSLETMDRTHLLEETFSIAEAGQLSYKIALDLTQQLTNETSYAPWTVAHSKLKKINTYLSNSNQSTAFKTYIRNIVSNAYQDFTWTEADNDSHLRRLTRIVVLSLACTVDHTECLSQAQEKFNTWINDTSEALSQDLRSIVYKYGMVNADEATWNKLLQVYLSETDASEKLKLINGLANVKDVSLLKRLLELAKNESVVRGQDYFTVLAYISSNPVGTDLVWDFVRENWEYLVERFTLNDRYLGSMIRTVTATFSTQQRVTEMKEFFAKYPNAGAGASSRLIALESVQNNINWLANYKSTVESWIISLNES</sequence>
<evidence type="ECO:0000259" key="27">
    <source>
        <dbReference type="Pfam" id="PF01433"/>
    </source>
</evidence>
<keyword evidence="13" id="KW-0378">Hydrolase</keyword>
<evidence type="ECO:0000256" key="25">
    <source>
        <dbReference type="PIRSR" id="PIRSR634016-4"/>
    </source>
</evidence>
<name>A0A9N9ML56_9CUCU</name>
<evidence type="ECO:0000256" key="10">
    <source>
        <dbReference type="ARBA" id="ARBA00022670"/>
    </source>
</evidence>
<dbReference type="GO" id="GO:0006508">
    <property type="term" value="P:proteolysis"/>
    <property type="evidence" value="ECO:0007669"/>
    <property type="project" value="UniProtKB-KW"/>
</dbReference>
<dbReference type="Pfam" id="PF11838">
    <property type="entry name" value="ERAP1_C"/>
    <property type="match status" value="1"/>
</dbReference>
<evidence type="ECO:0000256" key="21">
    <source>
        <dbReference type="ARBA" id="ARBA00023180"/>
    </source>
</evidence>
<evidence type="ECO:0000256" key="20">
    <source>
        <dbReference type="ARBA" id="ARBA00023157"/>
    </source>
</evidence>
<keyword evidence="22" id="KW-0449">Lipoprotein</keyword>
<evidence type="ECO:0000256" key="5">
    <source>
        <dbReference type="ARBA" id="ARBA00011748"/>
    </source>
</evidence>
<dbReference type="InterPro" id="IPR014782">
    <property type="entry name" value="Peptidase_M1_dom"/>
</dbReference>
<keyword evidence="21" id="KW-0325">Glycoprotein</keyword>
<evidence type="ECO:0000256" key="18">
    <source>
        <dbReference type="ARBA" id="ARBA00023049"/>
    </source>
</evidence>
<keyword evidence="14 24" id="KW-0862">Zinc</keyword>